<dbReference type="EMBL" id="JAHRIP010029485">
    <property type="protein sequence ID" value="MEQ2291851.1"/>
    <property type="molecule type" value="Genomic_DNA"/>
</dbReference>
<sequence length="104" mass="11280">MNLPPPMSPKHKFPHRASPNQDTDIKHMPLNTNAMNPLPALPPQESSTNKQSLADGMHPGQTGPTMSLQTHNITTTARSAKGEAPTSSVPPSPSSQSMWRRLHI</sequence>
<feature type="region of interest" description="Disordered" evidence="1">
    <location>
        <begin position="1"/>
        <end position="104"/>
    </location>
</feature>
<feature type="compositionally biased region" description="Polar residues" evidence="1">
    <location>
        <begin position="62"/>
        <end position="78"/>
    </location>
</feature>
<keyword evidence="3" id="KW-1185">Reference proteome</keyword>
<evidence type="ECO:0000256" key="1">
    <source>
        <dbReference type="SAM" id="MobiDB-lite"/>
    </source>
</evidence>
<accession>A0ABV0YDR7</accession>
<evidence type="ECO:0000313" key="3">
    <source>
        <dbReference type="Proteomes" id="UP001469553"/>
    </source>
</evidence>
<dbReference type="Proteomes" id="UP001469553">
    <property type="component" value="Unassembled WGS sequence"/>
</dbReference>
<protein>
    <submittedName>
        <fullName evidence="2">Uncharacterized protein</fullName>
    </submittedName>
</protein>
<proteinExistence type="predicted"/>
<comment type="caution">
    <text evidence="2">The sequence shown here is derived from an EMBL/GenBank/DDBJ whole genome shotgun (WGS) entry which is preliminary data.</text>
</comment>
<reference evidence="2 3" key="1">
    <citation type="submission" date="2021-06" db="EMBL/GenBank/DDBJ databases">
        <authorList>
            <person name="Palmer J.M."/>
        </authorList>
    </citation>
    <scope>NUCLEOTIDE SEQUENCE [LARGE SCALE GENOMIC DNA]</scope>
    <source>
        <strain evidence="2 3">AS_MEX2019</strain>
        <tissue evidence="2">Muscle</tissue>
    </source>
</reference>
<organism evidence="2 3">
    <name type="scientific">Ameca splendens</name>
    <dbReference type="NCBI Taxonomy" id="208324"/>
    <lineage>
        <taxon>Eukaryota</taxon>
        <taxon>Metazoa</taxon>
        <taxon>Chordata</taxon>
        <taxon>Craniata</taxon>
        <taxon>Vertebrata</taxon>
        <taxon>Euteleostomi</taxon>
        <taxon>Actinopterygii</taxon>
        <taxon>Neopterygii</taxon>
        <taxon>Teleostei</taxon>
        <taxon>Neoteleostei</taxon>
        <taxon>Acanthomorphata</taxon>
        <taxon>Ovalentaria</taxon>
        <taxon>Atherinomorphae</taxon>
        <taxon>Cyprinodontiformes</taxon>
        <taxon>Goodeidae</taxon>
        <taxon>Ameca</taxon>
    </lineage>
</organism>
<name>A0ABV0YDR7_9TELE</name>
<gene>
    <name evidence="2" type="ORF">AMECASPLE_017116</name>
</gene>
<evidence type="ECO:0000313" key="2">
    <source>
        <dbReference type="EMBL" id="MEQ2291851.1"/>
    </source>
</evidence>